<keyword evidence="1" id="KW-0677">Repeat</keyword>
<feature type="region of interest" description="Disordered" evidence="4">
    <location>
        <begin position="627"/>
        <end position="647"/>
    </location>
</feature>
<feature type="repeat" description="ANK" evidence="3">
    <location>
        <begin position="502"/>
        <end position="535"/>
    </location>
</feature>
<evidence type="ECO:0000256" key="3">
    <source>
        <dbReference type="PROSITE-ProRule" id="PRU00023"/>
    </source>
</evidence>
<dbReference type="Proteomes" id="UP000266152">
    <property type="component" value="Unassembled WGS sequence"/>
</dbReference>
<evidence type="ECO:0000256" key="1">
    <source>
        <dbReference type="ARBA" id="ARBA00022737"/>
    </source>
</evidence>
<dbReference type="STRING" id="5514.A0A395RUW1"/>
<dbReference type="AlphaFoldDB" id="A0A395RUW1"/>
<evidence type="ECO:0000256" key="4">
    <source>
        <dbReference type="SAM" id="MobiDB-lite"/>
    </source>
</evidence>
<dbReference type="Pfam" id="PF00023">
    <property type="entry name" value="Ank"/>
    <property type="match status" value="1"/>
</dbReference>
<feature type="domain" description="NACHT" evidence="5">
    <location>
        <begin position="54"/>
        <end position="197"/>
    </location>
</feature>
<dbReference type="SMART" id="SM00248">
    <property type="entry name" value="ANK"/>
    <property type="match status" value="3"/>
</dbReference>
<protein>
    <recommendedName>
        <fullName evidence="5">NACHT domain-containing protein</fullName>
    </recommendedName>
</protein>
<dbReference type="Pfam" id="PF24883">
    <property type="entry name" value="NPHP3_N"/>
    <property type="match status" value="1"/>
</dbReference>
<keyword evidence="7" id="KW-1185">Reference proteome</keyword>
<comment type="caution">
    <text evidence="6">The sequence shown here is derived from an EMBL/GenBank/DDBJ whole genome shotgun (WGS) entry which is preliminary data.</text>
</comment>
<dbReference type="Gene3D" id="3.40.50.300">
    <property type="entry name" value="P-loop containing nucleotide triphosphate hydrolases"/>
    <property type="match status" value="1"/>
</dbReference>
<dbReference type="SUPFAM" id="SSF52540">
    <property type="entry name" value="P-loop containing nucleoside triphosphate hydrolases"/>
    <property type="match status" value="1"/>
</dbReference>
<dbReference type="PRINTS" id="PR01415">
    <property type="entry name" value="ANKYRIN"/>
</dbReference>
<sequence>MEMNTAYKKLEKLCPGDKYPTQQRILDNARIPGTCQWSLNHETTQIWLNGDDIHVLWLHGPSASGKTFLSSSLVNHLHQDENREKDIACGVFYFGRHDVQCNLADYNLAFQSITRQLLSQTTDSLGLWQSIVDDTEMETPDLAVTSKFLEKMARVFKKMIIVLEGVDATNVSGLKELMRGLFDCRDIPRLKILMTSRLPFPDILMRNDVQVPEIEARAPESDISLYFTSYIGGPPISAKVPDPAGVDFFPSRKSVDICNGLYIPLLLRWCGNSTWQQGSLFFDVIEALSPESDGDMKNAFCKAVIMDIQSSKDNNLIMCILYHLMVNDDMGYLFTAPMAYEALDAWNVRDPDGNRYTAPEILKSCGALIFLDMKNQAMMLRSPLLMEYLRTAVFGDDYHQQQTKASMRYLSKQEFANGASRSSAQLKERFQAHPYLWFAARSLSPNLSRGLNTSFESDFLTLAASLGSIESYQQAAEAWPYLDDESYDECERSCERWHYYTPGYTALHLAASLGVVDTVIQKLISGGADIEARDVSGQTALHIAAGIEDEYTTLKSLLLAGSDVTVKDRDDLTPLANAVVHGNLTTVKLLIEYGADVSAVDEEDLRECVREKPEIAQFLIEFGVDMPDVDEIEDESEDEGEDSETEK</sequence>
<dbReference type="EMBL" id="PXOF01000122">
    <property type="protein sequence ID" value="RGP63905.1"/>
    <property type="molecule type" value="Genomic_DNA"/>
</dbReference>
<proteinExistence type="predicted"/>
<feature type="repeat" description="ANK" evidence="3">
    <location>
        <begin position="536"/>
        <end position="569"/>
    </location>
</feature>
<dbReference type="InterPro" id="IPR027417">
    <property type="entry name" value="P-loop_NTPase"/>
</dbReference>
<dbReference type="PROSITE" id="PS50297">
    <property type="entry name" value="ANK_REP_REGION"/>
    <property type="match status" value="3"/>
</dbReference>
<evidence type="ECO:0000256" key="2">
    <source>
        <dbReference type="ARBA" id="ARBA00023043"/>
    </source>
</evidence>
<evidence type="ECO:0000259" key="5">
    <source>
        <dbReference type="PROSITE" id="PS50837"/>
    </source>
</evidence>
<dbReference type="InterPro" id="IPR056884">
    <property type="entry name" value="NPHP3-like_N"/>
</dbReference>
<dbReference type="InterPro" id="IPR007111">
    <property type="entry name" value="NACHT_NTPase"/>
</dbReference>
<evidence type="ECO:0000313" key="6">
    <source>
        <dbReference type="EMBL" id="RGP63905.1"/>
    </source>
</evidence>
<feature type="repeat" description="ANK" evidence="3">
    <location>
        <begin position="570"/>
        <end position="602"/>
    </location>
</feature>
<reference evidence="6 7" key="1">
    <citation type="journal article" date="2018" name="PLoS Pathog.">
        <title>Evolution of structural diversity of trichothecenes, a family of toxins produced by plant pathogenic and entomopathogenic fungi.</title>
        <authorList>
            <person name="Proctor R.H."/>
            <person name="McCormick S.P."/>
            <person name="Kim H.S."/>
            <person name="Cardoza R.E."/>
            <person name="Stanley A.M."/>
            <person name="Lindo L."/>
            <person name="Kelly A."/>
            <person name="Brown D.W."/>
            <person name="Lee T."/>
            <person name="Vaughan M.M."/>
            <person name="Alexander N.J."/>
            <person name="Busman M."/>
            <person name="Gutierrez S."/>
        </authorList>
    </citation>
    <scope>NUCLEOTIDE SEQUENCE [LARGE SCALE GENOMIC DNA]</scope>
    <source>
        <strain evidence="6 7">NRRL 3299</strain>
    </source>
</reference>
<dbReference type="InterPro" id="IPR036770">
    <property type="entry name" value="Ankyrin_rpt-contain_sf"/>
</dbReference>
<dbReference type="SUPFAM" id="SSF48403">
    <property type="entry name" value="Ankyrin repeat"/>
    <property type="match status" value="1"/>
</dbReference>
<dbReference type="Pfam" id="PF12796">
    <property type="entry name" value="Ank_2"/>
    <property type="match status" value="1"/>
</dbReference>
<name>A0A395RUW1_FUSSP</name>
<dbReference type="PANTHER" id="PTHR24171:SF10">
    <property type="entry name" value="ANKYRIN REPEAT DOMAIN-CONTAINING PROTEIN 29-LIKE"/>
    <property type="match status" value="1"/>
</dbReference>
<dbReference type="PROSITE" id="PS50088">
    <property type="entry name" value="ANK_REPEAT"/>
    <property type="match status" value="3"/>
</dbReference>
<dbReference type="Gene3D" id="1.25.40.20">
    <property type="entry name" value="Ankyrin repeat-containing domain"/>
    <property type="match status" value="1"/>
</dbReference>
<evidence type="ECO:0000313" key="7">
    <source>
        <dbReference type="Proteomes" id="UP000266152"/>
    </source>
</evidence>
<keyword evidence="2 3" id="KW-0040">ANK repeat</keyword>
<dbReference type="InterPro" id="IPR002110">
    <property type="entry name" value="Ankyrin_rpt"/>
</dbReference>
<organism evidence="6 7">
    <name type="scientific">Fusarium sporotrichioides</name>
    <dbReference type="NCBI Taxonomy" id="5514"/>
    <lineage>
        <taxon>Eukaryota</taxon>
        <taxon>Fungi</taxon>
        <taxon>Dikarya</taxon>
        <taxon>Ascomycota</taxon>
        <taxon>Pezizomycotina</taxon>
        <taxon>Sordariomycetes</taxon>
        <taxon>Hypocreomycetidae</taxon>
        <taxon>Hypocreales</taxon>
        <taxon>Nectriaceae</taxon>
        <taxon>Fusarium</taxon>
    </lineage>
</organism>
<dbReference type="PANTHER" id="PTHR24171">
    <property type="entry name" value="ANKYRIN REPEAT DOMAIN-CONTAINING PROTEIN 39-RELATED"/>
    <property type="match status" value="1"/>
</dbReference>
<gene>
    <name evidence="6" type="ORF">FSPOR_8232</name>
</gene>
<dbReference type="PROSITE" id="PS50837">
    <property type="entry name" value="NACHT"/>
    <property type="match status" value="1"/>
</dbReference>
<accession>A0A395RUW1</accession>